<sequence>MKVPTVLKSLTTLEIALLIIFIIYLVLPIQTPNFLAGSVDSPLGMLVIFIVTVYLFFNVNPIVAVIYVFVAYELIKRSSNKPGKVNMVSYTPTQTAKNAELKVMNPPKKTSLEEEVVEKMAPIGHSDISVYTNSSFKPVAENVGTASVY</sequence>
<evidence type="ECO:0000313" key="2">
    <source>
        <dbReference type="EMBL" id="QHT17520.1"/>
    </source>
</evidence>
<protein>
    <submittedName>
        <fullName evidence="2">Uncharacterized protein</fullName>
    </submittedName>
</protein>
<proteinExistence type="predicted"/>
<feature type="transmembrane region" description="Helical" evidence="1">
    <location>
        <begin position="43"/>
        <end position="72"/>
    </location>
</feature>
<keyword evidence="1" id="KW-0812">Transmembrane</keyword>
<keyword evidence="1" id="KW-1133">Transmembrane helix</keyword>
<name>A0A6C0DMS7_9ZZZZ</name>
<keyword evidence="1" id="KW-0472">Membrane</keyword>
<organism evidence="2">
    <name type="scientific">viral metagenome</name>
    <dbReference type="NCBI Taxonomy" id="1070528"/>
    <lineage>
        <taxon>unclassified sequences</taxon>
        <taxon>metagenomes</taxon>
        <taxon>organismal metagenomes</taxon>
    </lineage>
</organism>
<accession>A0A6C0DMS7</accession>
<reference evidence="2" key="1">
    <citation type="journal article" date="2020" name="Nature">
        <title>Giant virus diversity and host interactions through global metagenomics.</title>
        <authorList>
            <person name="Schulz F."/>
            <person name="Roux S."/>
            <person name="Paez-Espino D."/>
            <person name="Jungbluth S."/>
            <person name="Walsh D.A."/>
            <person name="Denef V.J."/>
            <person name="McMahon K.D."/>
            <person name="Konstantinidis K.T."/>
            <person name="Eloe-Fadrosh E.A."/>
            <person name="Kyrpides N.C."/>
            <person name="Woyke T."/>
        </authorList>
    </citation>
    <scope>NUCLEOTIDE SEQUENCE</scope>
    <source>
        <strain evidence="2">GVMAG-M-3300023174-24</strain>
    </source>
</reference>
<evidence type="ECO:0000256" key="1">
    <source>
        <dbReference type="SAM" id="Phobius"/>
    </source>
</evidence>
<feature type="transmembrane region" description="Helical" evidence="1">
    <location>
        <begin position="12"/>
        <end position="31"/>
    </location>
</feature>
<dbReference type="EMBL" id="MN739640">
    <property type="protein sequence ID" value="QHT17520.1"/>
    <property type="molecule type" value="Genomic_DNA"/>
</dbReference>
<dbReference type="AlphaFoldDB" id="A0A6C0DMS7"/>